<dbReference type="Proteomes" id="UP000184522">
    <property type="component" value="Unassembled WGS sequence"/>
</dbReference>
<dbReference type="PANTHER" id="PTHR16026:SF0">
    <property type="entry name" value="CARTILAGE ACIDIC PROTEIN 1"/>
    <property type="match status" value="1"/>
</dbReference>
<feature type="chain" id="PRO_5012274219" evidence="2">
    <location>
        <begin position="21"/>
        <end position="581"/>
    </location>
</feature>
<proteinExistence type="predicted"/>
<dbReference type="SUPFAM" id="SSF69318">
    <property type="entry name" value="Integrin alpha N-terminal domain"/>
    <property type="match status" value="1"/>
</dbReference>
<dbReference type="InterPro" id="IPR013517">
    <property type="entry name" value="FG-GAP"/>
</dbReference>
<gene>
    <name evidence="5" type="ORF">SAMN05444148_2770</name>
</gene>
<dbReference type="InterPro" id="IPR026444">
    <property type="entry name" value="Secre_tail"/>
</dbReference>
<dbReference type="EMBL" id="FQWS01000003">
    <property type="protein sequence ID" value="SHH76957.1"/>
    <property type="molecule type" value="Genomic_DNA"/>
</dbReference>
<evidence type="ECO:0000259" key="3">
    <source>
        <dbReference type="Pfam" id="PF07593"/>
    </source>
</evidence>
<dbReference type="STRING" id="1089305.SAMN05444148_2770"/>
<name>A0A1M5VP02_9FLAO</name>
<keyword evidence="6" id="KW-1185">Reference proteome</keyword>
<accession>A0A1M5VP02</accession>
<evidence type="ECO:0000256" key="2">
    <source>
        <dbReference type="SAM" id="SignalP"/>
    </source>
</evidence>
<feature type="domain" description="Secretion system C-terminal sorting" evidence="4">
    <location>
        <begin position="512"/>
        <end position="577"/>
    </location>
</feature>
<protein>
    <submittedName>
        <fullName evidence="5">Por secretion system C-terminal sorting domain-containing protein</fullName>
    </submittedName>
</protein>
<dbReference type="OrthoDB" id="9816120at2"/>
<dbReference type="InterPro" id="IPR011519">
    <property type="entry name" value="UnbV_ASPIC"/>
</dbReference>
<evidence type="ECO:0000256" key="1">
    <source>
        <dbReference type="ARBA" id="ARBA00022729"/>
    </source>
</evidence>
<dbReference type="InterPro" id="IPR028994">
    <property type="entry name" value="Integrin_alpha_N"/>
</dbReference>
<dbReference type="InterPro" id="IPR027039">
    <property type="entry name" value="Crtac1"/>
</dbReference>
<sequence>MLKTLSFSLSIAFFCSVAYGQVLYEDRASVLGILSNTGTTVFGGSGVSFVDYNNDGFDDITLATGDNTPVRFYKNLDGTFFTEENLLPVTGNYNYKTRSITWVDYDNDGDKDLFLTSDTDGNRLFNKQSTGLVDVTLFAGFPIDNIHTYGASWGDIDNDGCLDVYLSNRIGGTSITNYFFKNNCDGTFSNLTDVVGLTNEPALTFCSAFFDFNNDGYQDLYVANDKFKPNYLYKNNGDGTFTDVSASSGTGIVVDAMSVTVDDYNNDGYFDVFITNTPNSISTPTLGSVLLKNNGDETFTDVSISTGVSLDSFSWGSSFLDSENDGDLDIYVNCQYTSSDALDSYAFFKNDAYTFSQPTNVGFTTNDHKSYSCAIGDYNNDGKLDIISNNDDNTLPSLWTDTSVFNTNNYLSIALEGNMSNKDGIGSIIEISIGGNKQYRTVLGGEGYMAQNSLTAHFGVGGATTIDSVKVKWLSGLEDILYNVSVNQKLSIVEGTALSTTDFDAVSSLNYYPNPAKDFLKLESSQEIERIIIFDALGKQVLQDFPMDKEFDIELSILRRGHYFMRVFQKSDVKTIKVVKL</sequence>
<dbReference type="Pfam" id="PF13517">
    <property type="entry name" value="FG-GAP_3"/>
    <property type="match status" value="2"/>
</dbReference>
<dbReference type="Pfam" id="PF18962">
    <property type="entry name" value="Por_Secre_tail"/>
    <property type="match status" value="1"/>
</dbReference>
<keyword evidence="1 2" id="KW-0732">Signal</keyword>
<evidence type="ECO:0000259" key="4">
    <source>
        <dbReference type="Pfam" id="PF18962"/>
    </source>
</evidence>
<dbReference type="RefSeq" id="WP_073087555.1">
    <property type="nucleotide sequence ID" value="NZ_FQWS01000003.1"/>
</dbReference>
<feature type="domain" description="ASPIC/UnbV" evidence="3">
    <location>
        <begin position="424"/>
        <end position="490"/>
    </location>
</feature>
<dbReference type="NCBIfam" id="TIGR04183">
    <property type="entry name" value="Por_Secre_tail"/>
    <property type="match status" value="1"/>
</dbReference>
<organism evidence="5 6">
    <name type="scientific">Winogradskyella jejuensis</name>
    <dbReference type="NCBI Taxonomy" id="1089305"/>
    <lineage>
        <taxon>Bacteria</taxon>
        <taxon>Pseudomonadati</taxon>
        <taxon>Bacteroidota</taxon>
        <taxon>Flavobacteriia</taxon>
        <taxon>Flavobacteriales</taxon>
        <taxon>Flavobacteriaceae</taxon>
        <taxon>Winogradskyella</taxon>
    </lineage>
</organism>
<feature type="signal peptide" evidence="2">
    <location>
        <begin position="1"/>
        <end position="20"/>
    </location>
</feature>
<dbReference type="Gene3D" id="2.130.10.130">
    <property type="entry name" value="Integrin alpha, N-terminal"/>
    <property type="match status" value="2"/>
</dbReference>
<evidence type="ECO:0000313" key="6">
    <source>
        <dbReference type="Proteomes" id="UP000184522"/>
    </source>
</evidence>
<dbReference type="AlphaFoldDB" id="A0A1M5VP02"/>
<evidence type="ECO:0000313" key="5">
    <source>
        <dbReference type="EMBL" id="SHH76957.1"/>
    </source>
</evidence>
<reference evidence="6" key="1">
    <citation type="submission" date="2016-11" db="EMBL/GenBank/DDBJ databases">
        <authorList>
            <person name="Varghese N."/>
            <person name="Submissions S."/>
        </authorList>
    </citation>
    <scope>NUCLEOTIDE SEQUENCE [LARGE SCALE GENOMIC DNA]</scope>
    <source>
        <strain evidence="6">DSM 25330</strain>
    </source>
</reference>
<dbReference type="Pfam" id="PF07593">
    <property type="entry name" value="UnbV_ASPIC"/>
    <property type="match status" value="1"/>
</dbReference>
<dbReference type="PANTHER" id="PTHR16026">
    <property type="entry name" value="CARTILAGE ACIDIC PROTEIN 1"/>
    <property type="match status" value="1"/>
</dbReference>